<feature type="domain" description="AIG1-type G" evidence="5">
    <location>
        <begin position="5"/>
        <end position="210"/>
    </location>
</feature>
<feature type="transmembrane region" description="Helical" evidence="4">
    <location>
        <begin position="247"/>
        <end position="272"/>
    </location>
</feature>
<keyword evidence="4" id="KW-0812">Transmembrane</keyword>
<dbReference type="InterPro" id="IPR045058">
    <property type="entry name" value="GIMA/IAN/Toc"/>
</dbReference>
<dbReference type="PANTHER" id="PTHR10903:SF62">
    <property type="entry name" value="GTPASE IMAP FAMILY MEMBER 4-LIKE-RELATED"/>
    <property type="match status" value="1"/>
</dbReference>
<reference evidence="6" key="1">
    <citation type="submission" date="2025-08" db="UniProtKB">
        <authorList>
            <consortium name="Ensembl"/>
        </authorList>
    </citation>
    <scope>IDENTIFICATION</scope>
</reference>
<keyword evidence="3" id="KW-0342">GTP-binding</keyword>
<dbReference type="CDD" id="cd01852">
    <property type="entry name" value="AIG1"/>
    <property type="match status" value="1"/>
</dbReference>
<dbReference type="InterPro" id="IPR027417">
    <property type="entry name" value="P-loop_NTPase"/>
</dbReference>
<dbReference type="PANTHER" id="PTHR10903">
    <property type="entry name" value="GTPASE, IMAP FAMILY MEMBER-RELATED"/>
    <property type="match status" value="1"/>
</dbReference>
<evidence type="ECO:0000313" key="7">
    <source>
        <dbReference type="Proteomes" id="UP000694701"/>
    </source>
</evidence>
<dbReference type="AlphaFoldDB" id="A0A8C2EEE2"/>
<dbReference type="InterPro" id="IPR006703">
    <property type="entry name" value="G_AIG1"/>
</dbReference>
<dbReference type="Gene3D" id="3.40.50.300">
    <property type="entry name" value="P-loop containing nucleotide triphosphate hydrolases"/>
    <property type="match status" value="1"/>
</dbReference>
<dbReference type="GO" id="GO:0005525">
    <property type="term" value="F:GTP binding"/>
    <property type="evidence" value="ECO:0007669"/>
    <property type="project" value="UniProtKB-KW"/>
</dbReference>
<sequence>MGESKPARKLALLGKTGDGKSSTGNTIFGEQRFKTESSPQSITAECTTGAGVVCGRRVTVIDTPGIFDTRLKDEYIKTEIIRSVIECAPAVDALVIVLKVERYTSQEIAILDKIVEYCGEDTFKHAVILFTHGEELEGQTIKEFVQKNPKLQELADKCGGRCHVIDNKHWNDCHLGYRSNKFQVKNLLDTIDKMVEKNGPYTNDLMLNVEEEIQEEMNSMLIVNLSTEEKREVAKKIVLKKILIRSVGVATGTLIGAFLGIGVAVLSVVFFLKAAKLKDVAKAIGIAVTAAVEAGVAGAAAGAVGATAAAGVVAVEAGVAAGATGAAAGATAAAAAGTVAVETGVAAGAGIGAAAGSGIAAGVVLGAAALAGAIGGGVTGYKATKEADSVFDAFKTAVKVNYENTKEVVKKAEELPSNIYKKLQ</sequence>
<dbReference type="Pfam" id="PF04548">
    <property type="entry name" value="AIG1"/>
    <property type="match status" value="1"/>
</dbReference>
<evidence type="ECO:0000313" key="6">
    <source>
        <dbReference type="Ensembl" id="ENSCCRP00020039858.1"/>
    </source>
</evidence>
<organism evidence="6 7">
    <name type="scientific">Cyprinus carpio</name>
    <name type="common">Common carp</name>
    <dbReference type="NCBI Taxonomy" id="7962"/>
    <lineage>
        <taxon>Eukaryota</taxon>
        <taxon>Metazoa</taxon>
        <taxon>Chordata</taxon>
        <taxon>Craniata</taxon>
        <taxon>Vertebrata</taxon>
        <taxon>Euteleostomi</taxon>
        <taxon>Actinopterygii</taxon>
        <taxon>Neopterygii</taxon>
        <taxon>Teleostei</taxon>
        <taxon>Ostariophysi</taxon>
        <taxon>Cypriniformes</taxon>
        <taxon>Cyprinidae</taxon>
        <taxon>Cyprininae</taxon>
        <taxon>Cyprinus</taxon>
    </lineage>
</organism>
<protein>
    <submittedName>
        <fullName evidence="6">Si:dkey-125e8.4</fullName>
    </submittedName>
</protein>
<evidence type="ECO:0000256" key="2">
    <source>
        <dbReference type="ARBA" id="ARBA00022741"/>
    </source>
</evidence>
<dbReference type="Proteomes" id="UP000694701">
    <property type="component" value="Unplaced"/>
</dbReference>
<name>A0A8C2EEE2_CYPCA</name>
<dbReference type="PROSITE" id="PS51720">
    <property type="entry name" value="G_AIG1"/>
    <property type="match status" value="1"/>
</dbReference>
<dbReference type="SUPFAM" id="SSF52540">
    <property type="entry name" value="P-loop containing nucleoside triphosphate hydrolases"/>
    <property type="match status" value="1"/>
</dbReference>
<keyword evidence="2" id="KW-0547">Nucleotide-binding</keyword>
<dbReference type="Ensembl" id="ENSCCRT00020043508.1">
    <property type="protein sequence ID" value="ENSCCRP00020039858.1"/>
    <property type="gene ID" value="ENSCCRG00020017784.1"/>
</dbReference>
<evidence type="ECO:0000256" key="4">
    <source>
        <dbReference type="SAM" id="Phobius"/>
    </source>
</evidence>
<proteinExistence type="inferred from homology"/>
<keyword evidence="4" id="KW-0472">Membrane</keyword>
<evidence type="ECO:0000256" key="3">
    <source>
        <dbReference type="ARBA" id="ARBA00023134"/>
    </source>
</evidence>
<evidence type="ECO:0000256" key="1">
    <source>
        <dbReference type="ARBA" id="ARBA00008535"/>
    </source>
</evidence>
<keyword evidence="4" id="KW-1133">Transmembrane helix</keyword>
<comment type="similarity">
    <text evidence="1">Belongs to the TRAFAC class TrmE-Era-EngA-EngB-Septin-like GTPase superfamily. AIG1/Toc34/Toc159-like paraseptin GTPase family. IAN subfamily.</text>
</comment>
<accession>A0A8C2EEE2</accession>
<dbReference type="FunFam" id="3.40.50.300:FF:000366">
    <property type="entry name" value="GTPase, IMAP family member 2"/>
    <property type="match status" value="1"/>
</dbReference>
<evidence type="ECO:0000259" key="5">
    <source>
        <dbReference type="PROSITE" id="PS51720"/>
    </source>
</evidence>